<dbReference type="Gene3D" id="1.20.1250.10">
    <property type="match status" value="1"/>
</dbReference>
<evidence type="ECO:0000256" key="10">
    <source>
        <dbReference type="RuleBase" id="RU000436"/>
    </source>
</evidence>
<dbReference type="SUPFAM" id="SSF47266">
    <property type="entry name" value="4-helical cytokines"/>
    <property type="match status" value="1"/>
</dbReference>
<keyword evidence="6" id="KW-0732">Signal</keyword>
<dbReference type="PANTHER" id="PTHR11691">
    <property type="entry name" value="TYPE I INTERFERON"/>
    <property type="match status" value="1"/>
</dbReference>
<dbReference type="InterPro" id="IPR000471">
    <property type="entry name" value="Interferon_alpha/beta/delta"/>
</dbReference>
<dbReference type="AlphaFoldDB" id="A0A2Y9KHG9"/>
<evidence type="ECO:0000256" key="2">
    <source>
        <dbReference type="ARBA" id="ARBA00011033"/>
    </source>
</evidence>
<dbReference type="SMART" id="SM00076">
    <property type="entry name" value="IFabd"/>
    <property type="match status" value="1"/>
</dbReference>
<dbReference type="GO" id="GO:0098586">
    <property type="term" value="P:cellular response to virus"/>
    <property type="evidence" value="ECO:0007669"/>
    <property type="project" value="UniProtKB-ARBA"/>
</dbReference>
<proteinExistence type="inferred from homology"/>
<keyword evidence="7 10" id="KW-0051">Antiviral defense</keyword>
<dbReference type="InterPro" id="IPR009079">
    <property type="entry name" value="4_helix_cytokine-like_core"/>
</dbReference>
<keyword evidence="5" id="KW-0964">Secreted</keyword>
<dbReference type="GeneID" id="111156577"/>
<dbReference type="PRINTS" id="PR00266">
    <property type="entry name" value="INTERFERONAB"/>
</dbReference>
<sequence>MTSRCILQTALLVYFSTTVLAMNYNLLRFQLSSSSVECQELLLQLNGTSKDCLKDRMNFKIPEEIQKSQQFQKEDIVLVTLEMFQKTSDIFRRNLSSTGWNESIVENLLATLHWQKEHLEEILEDIMQEENFTWDHRTLLHLKRYYLRIVRYLKAKEYSVCAWTIVQAEILKSFFFLDKLTDSLPN</sequence>
<evidence type="ECO:0000256" key="8">
    <source>
        <dbReference type="ARBA" id="ARBA00023157"/>
    </source>
</evidence>
<dbReference type="GO" id="GO:0006955">
    <property type="term" value="P:immune response"/>
    <property type="evidence" value="ECO:0007669"/>
    <property type="project" value="UniProtKB-ARBA"/>
</dbReference>
<dbReference type="GO" id="GO:0009893">
    <property type="term" value="P:positive regulation of metabolic process"/>
    <property type="evidence" value="ECO:0007669"/>
    <property type="project" value="UniProtKB-ARBA"/>
</dbReference>
<dbReference type="Proteomes" id="UP000248482">
    <property type="component" value="Unplaced"/>
</dbReference>
<reference evidence="12" key="1">
    <citation type="submission" date="2025-08" db="UniProtKB">
        <authorList>
            <consortium name="RefSeq"/>
        </authorList>
    </citation>
    <scope>IDENTIFICATION</scope>
    <source>
        <tissue evidence="12">Blood</tissue>
    </source>
</reference>
<keyword evidence="9" id="KW-0325">Glycoprotein</keyword>
<dbReference type="GO" id="GO:0005126">
    <property type="term" value="F:cytokine receptor binding"/>
    <property type="evidence" value="ECO:0007669"/>
    <property type="project" value="InterPro"/>
</dbReference>
<evidence type="ECO:0000256" key="4">
    <source>
        <dbReference type="ARBA" id="ARBA00022514"/>
    </source>
</evidence>
<name>A0A2Y9KHG9_ENHLU</name>
<protein>
    <submittedName>
        <fullName evidence="12">Interferon beta</fullName>
    </submittedName>
</protein>
<dbReference type="STRING" id="391180.A0A2Y9KHG9"/>
<dbReference type="FunFam" id="1.20.1250.10:FF:000026">
    <property type="entry name" value="Interferon beta"/>
    <property type="match status" value="1"/>
</dbReference>
<dbReference type="GO" id="GO:0071359">
    <property type="term" value="P:cellular response to dsRNA"/>
    <property type="evidence" value="ECO:0007669"/>
    <property type="project" value="UniProtKB-ARBA"/>
</dbReference>
<evidence type="ECO:0000313" key="11">
    <source>
        <dbReference type="Proteomes" id="UP000248482"/>
    </source>
</evidence>
<accession>A0A2Y9KHG9</accession>
<dbReference type="GO" id="GO:0005615">
    <property type="term" value="C:extracellular space"/>
    <property type="evidence" value="ECO:0007669"/>
    <property type="project" value="UniProtKB-KW"/>
</dbReference>
<keyword evidence="8" id="KW-1015">Disulfide bond</keyword>
<dbReference type="KEGG" id="elk:111156577"/>
<evidence type="ECO:0000256" key="6">
    <source>
        <dbReference type="ARBA" id="ARBA00022729"/>
    </source>
</evidence>
<evidence type="ECO:0000256" key="1">
    <source>
        <dbReference type="ARBA" id="ARBA00004613"/>
    </source>
</evidence>
<comment type="similarity">
    <text evidence="2 10">Belongs to the alpha/beta interferon family.</text>
</comment>
<keyword evidence="11" id="KW-1185">Reference proteome</keyword>
<dbReference type="Pfam" id="PF00143">
    <property type="entry name" value="Interferon"/>
    <property type="match status" value="1"/>
</dbReference>
<comment type="subunit">
    <text evidence="3">Monomer.</text>
</comment>
<evidence type="ECO:0000256" key="7">
    <source>
        <dbReference type="ARBA" id="ARBA00023118"/>
    </source>
</evidence>
<dbReference type="OrthoDB" id="8922121at2759"/>
<organism evidence="11 12">
    <name type="scientific">Enhydra lutris kenyoni</name>
    <name type="common">northern sea otter</name>
    <dbReference type="NCBI Taxonomy" id="391180"/>
    <lineage>
        <taxon>Eukaryota</taxon>
        <taxon>Metazoa</taxon>
        <taxon>Chordata</taxon>
        <taxon>Craniata</taxon>
        <taxon>Vertebrata</taxon>
        <taxon>Euteleostomi</taxon>
        <taxon>Mammalia</taxon>
        <taxon>Eutheria</taxon>
        <taxon>Laurasiatheria</taxon>
        <taxon>Carnivora</taxon>
        <taxon>Caniformia</taxon>
        <taxon>Musteloidea</taxon>
        <taxon>Mustelidae</taxon>
        <taxon>Lutrinae</taxon>
        <taxon>Enhydra</taxon>
    </lineage>
</organism>
<evidence type="ECO:0000256" key="3">
    <source>
        <dbReference type="ARBA" id="ARBA00011245"/>
    </source>
</evidence>
<dbReference type="PROSITE" id="PS00252">
    <property type="entry name" value="INTERFERON_A_B_D"/>
    <property type="match status" value="1"/>
</dbReference>
<comment type="subcellular location">
    <subcellularLocation>
        <location evidence="1">Secreted</location>
    </subcellularLocation>
</comment>
<gene>
    <name evidence="12" type="primary">LOC111156577</name>
</gene>
<dbReference type="GO" id="GO:0051241">
    <property type="term" value="P:negative regulation of multicellular organismal process"/>
    <property type="evidence" value="ECO:0007669"/>
    <property type="project" value="UniProtKB-ARBA"/>
</dbReference>
<evidence type="ECO:0000256" key="5">
    <source>
        <dbReference type="ARBA" id="ARBA00022525"/>
    </source>
</evidence>
<dbReference type="GO" id="GO:0002683">
    <property type="term" value="P:negative regulation of immune system process"/>
    <property type="evidence" value="ECO:0007669"/>
    <property type="project" value="UniProtKB-ARBA"/>
</dbReference>
<dbReference type="GO" id="GO:0051607">
    <property type="term" value="P:defense response to virus"/>
    <property type="evidence" value="ECO:0007669"/>
    <property type="project" value="UniProtKB-KW"/>
</dbReference>
<evidence type="ECO:0000256" key="9">
    <source>
        <dbReference type="ARBA" id="ARBA00023180"/>
    </source>
</evidence>
<evidence type="ECO:0000313" key="12">
    <source>
        <dbReference type="RefSeq" id="XP_022373272.1"/>
    </source>
</evidence>
<keyword evidence="4 10" id="KW-0202">Cytokine</keyword>
<dbReference type="RefSeq" id="XP_022373272.1">
    <property type="nucleotide sequence ID" value="XM_022517564.1"/>
</dbReference>
<dbReference type="GO" id="GO:0045321">
    <property type="term" value="P:leukocyte activation"/>
    <property type="evidence" value="ECO:0007669"/>
    <property type="project" value="UniProtKB-ARBA"/>
</dbReference>
<dbReference type="PANTHER" id="PTHR11691:SF73">
    <property type="entry name" value="INTERFERON BETA"/>
    <property type="match status" value="1"/>
</dbReference>
<dbReference type="GO" id="GO:0005125">
    <property type="term" value="F:cytokine activity"/>
    <property type="evidence" value="ECO:0007669"/>
    <property type="project" value="UniProtKB-KW"/>
</dbReference>